<dbReference type="EMBL" id="JAUQTB010000003">
    <property type="protein sequence ID" value="MDO7906625.1"/>
    <property type="molecule type" value="Genomic_DNA"/>
</dbReference>
<keyword evidence="1" id="KW-0732">Signal</keyword>
<proteinExistence type="predicted"/>
<protein>
    <submittedName>
        <fullName evidence="3">Stalk domain-containing protein</fullName>
    </submittedName>
</protein>
<dbReference type="RefSeq" id="WP_305023802.1">
    <property type="nucleotide sequence ID" value="NZ_JAUQTB010000003.1"/>
</dbReference>
<name>A0ABT9CCM0_9BACL</name>
<evidence type="ECO:0000313" key="3">
    <source>
        <dbReference type="EMBL" id="MDO7906625.1"/>
    </source>
</evidence>
<accession>A0ABT9CCM0</accession>
<organism evidence="3 4">
    <name type="scientific">Paenibacillus lacisoli</name>
    <dbReference type="NCBI Taxonomy" id="3064525"/>
    <lineage>
        <taxon>Bacteria</taxon>
        <taxon>Bacillati</taxon>
        <taxon>Bacillota</taxon>
        <taxon>Bacilli</taxon>
        <taxon>Bacillales</taxon>
        <taxon>Paenibacillaceae</taxon>
        <taxon>Paenibacillus</taxon>
    </lineage>
</organism>
<dbReference type="Proteomes" id="UP001240171">
    <property type="component" value="Unassembled WGS sequence"/>
</dbReference>
<dbReference type="Gene3D" id="3.30.457.10">
    <property type="entry name" value="Copper amine oxidase-like, N-terminal domain"/>
    <property type="match status" value="1"/>
</dbReference>
<comment type="caution">
    <text evidence="3">The sequence shown here is derived from an EMBL/GenBank/DDBJ whole genome shotgun (WGS) entry which is preliminary data.</text>
</comment>
<dbReference type="Pfam" id="PF07833">
    <property type="entry name" value="Cu_amine_oxidN1"/>
    <property type="match status" value="1"/>
</dbReference>
<gene>
    <name evidence="3" type="ORF">Q5741_09345</name>
</gene>
<dbReference type="SUPFAM" id="SSF55383">
    <property type="entry name" value="Copper amine oxidase, domain N"/>
    <property type="match status" value="2"/>
</dbReference>
<evidence type="ECO:0000256" key="1">
    <source>
        <dbReference type="SAM" id="SignalP"/>
    </source>
</evidence>
<keyword evidence="4" id="KW-1185">Reference proteome</keyword>
<dbReference type="Gene3D" id="3.40.1000.10">
    <property type="entry name" value="Mog1/PsbP, alpha/beta/alpha sandwich"/>
    <property type="match status" value="2"/>
</dbReference>
<reference evidence="3 4" key="1">
    <citation type="submission" date="2023-07" db="EMBL/GenBank/DDBJ databases">
        <title>Paenibacillus sp. JX-17 nov. isolated from soil.</title>
        <authorList>
            <person name="Wan Y."/>
            <person name="Liu B."/>
        </authorList>
    </citation>
    <scope>NUCLEOTIDE SEQUENCE [LARGE SCALE GENOMIC DNA]</scope>
    <source>
        <strain evidence="3 4">JX-17</strain>
    </source>
</reference>
<feature type="signal peptide" evidence="1">
    <location>
        <begin position="1"/>
        <end position="27"/>
    </location>
</feature>
<evidence type="ECO:0000259" key="2">
    <source>
        <dbReference type="Pfam" id="PF07833"/>
    </source>
</evidence>
<dbReference type="InterPro" id="IPR012854">
    <property type="entry name" value="Cu_amine_oxidase-like_N"/>
</dbReference>
<evidence type="ECO:0000313" key="4">
    <source>
        <dbReference type="Proteomes" id="UP001240171"/>
    </source>
</evidence>
<feature type="chain" id="PRO_5046118879" evidence="1">
    <location>
        <begin position="28"/>
        <end position="630"/>
    </location>
</feature>
<sequence>MNKWTIKLGSITLALLLWLTAVLPASADTSAMLELVIKAGSTTASINGSKVTIAKPYQVSGATMVPAGVFKKAFGSQIKLEKDTVVKIMNGPHTIALTISSKVAWVDGKKIKLSASPEMAKGVLMVPLRQVAEALGAKLSMNSAGQTVVRMKADDNPAGSDPGSIDSDQGKTQIGNSYYQWSMSYPTGMVVGESSADESYASFSDAESSYYLEVQVDDQDYELTADDLLEQLVQDAKDSGETVLDRQSIPQAAVPYARVITKDADGVFWENRLYYANHRLYTVYLADSKASNYKDLKEYAVLLNSFQPAFNKEDKSLKDISTVENGMRTAYDADYGMEMEVPADWNMGGANLFVNKKGTSFETRVTSSPAKSTLDDWSAQLQSWLKQTYVPASVEDKGFTSRDIADEQAHVHEFRYNSGSGWTTEYAVLLQKNGYRYMLEFKVSDKHSEDKPLFDKIIASLTIDYDVVSDNFGQLDEDTVLLDKTKTVKKKSKTNGFTIDIPRYWVPVNDKFESQEIEYGFTGGRFAMSVSPDSSFDLTVAQLKDFYEKSAKNFKNLKMDSISELTFAGEPAVSFTYHQVDNGIPYSGREIVFEHGGKTYVIHTELDDANQTPEQKAALEAALSSFTFTP</sequence>
<dbReference type="InterPro" id="IPR036582">
    <property type="entry name" value="Mao_N_sf"/>
</dbReference>
<feature type="domain" description="Copper amine oxidase-like N-terminal" evidence="2">
    <location>
        <begin position="46"/>
        <end position="148"/>
    </location>
</feature>